<dbReference type="Proteomes" id="UP000196086">
    <property type="component" value="Unassembled WGS sequence"/>
</dbReference>
<comment type="caution">
    <text evidence="1">The sequence shown here is derived from an EMBL/GenBank/DDBJ whole genome shotgun (WGS) entry which is preliminary data.</text>
</comment>
<organism evidence="1 2">
    <name type="scientific">Acetobacter cibinongensis</name>
    <dbReference type="NCBI Taxonomy" id="146475"/>
    <lineage>
        <taxon>Bacteria</taxon>
        <taxon>Pseudomonadati</taxon>
        <taxon>Pseudomonadota</taxon>
        <taxon>Alphaproteobacteria</taxon>
        <taxon>Acetobacterales</taxon>
        <taxon>Acetobacteraceae</taxon>
        <taxon>Acetobacter</taxon>
    </lineage>
</organism>
<sequence length="102" mass="11155">MDTAQRGMGLDWRNALELIKRTKEDLPHARVVNGCGTDHLAPEDARSMDDVSDAYLEQVDAIQGVGARIILMASRALVRVAKSPDDYKAVYAKVLSACDQPV</sequence>
<dbReference type="OrthoDB" id="9805272at2"/>
<dbReference type="EMBL" id="JOMQ01000174">
    <property type="protein sequence ID" value="OUI97316.1"/>
    <property type="molecule type" value="Genomic_DNA"/>
</dbReference>
<dbReference type="Gene3D" id="3.20.20.70">
    <property type="entry name" value="Aldolase class I"/>
    <property type="match status" value="1"/>
</dbReference>
<dbReference type="InterPro" id="IPR009334">
    <property type="entry name" value="DUF993"/>
</dbReference>
<proteinExistence type="predicted"/>
<evidence type="ECO:0000313" key="1">
    <source>
        <dbReference type="EMBL" id="OUI97316.1"/>
    </source>
</evidence>
<gene>
    <name evidence="1" type="ORF">HK14_03645</name>
</gene>
<accession>A0A1Z5YQY0</accession>
<evidence type="ECO:0000313" key="2">
    <source>
        <dbReference type="Proteomes" id="UP000196086"/>
    </source>
</evidence>
<dbReference type="RefSeq" id="WP_133058451.1">
    <property type="nucleotide sequence ID" value="NZ_JOMQ01000174.1"/>
</dbReference>
<protein>
    <submittedName>
        <fullName evidence="1">Uncharacterized protein</fullName>
    </submittedName>
</protein>
<reference evidence="1 2" key="1">
    <citation type="submission" date="2014-06" db="EMBL/GenBank/DDBJ databases">
        <authorList>
            <person name="Ju J."/>
            <person name="Zhang J."/>
        </authorList>
    </citation>
    <scope>NUCLEOTIDE SEQUENCE [LARGE SCALE GENOMIC DNA]</scope>
    <source>
        <strain evidence="1 2">DsW_47</strain>
    </source>
</reference>
<name>A0A1Z5YQY0_9PROT</name>
<dbReference type="Pfam" id="PF06187">
    <property type="entry name" value="DUF993"/>
    <property type="match status" value="1"/>
</dbReference>
<dbReference type="InterPro" id="IPR013785">
    <property type="entry name" value="Aldolase_TIM"/>
</dbReference>
<dbReference type="AlphaFoldDB" id="A0A1Z5YQY0"/>
<feature type="non-terminal residue" evidence="1">
    <location>
        <position position="102"/>
    </location>
</feature>